<protein>
    <recommendedName>
        <fullName evidence="4">Lipoprotein</fullName>
    </recommendedName>
</protein>
<feature type="signal peptide" evidence="1">
    <location>
        <begin position="1"/>
        <end position="21"/>
    </location>
</feature>
<accession>A0AAE8KBV5</accession>
<dbReference type="PROSITE" id="PS51257">
    <property type="entry name" value="PROKAR_LIPOPROTEIN"/>
    <property type="match status" value="1"/>
</dbReference>
<evidence type="ECO:0000313" key="2">
    <source>
        <dbReference type="EMBL" id="RSJ23625.1"/>
    </source>
</evidence>
<dbReference type="RefSeq" id="WP_125442291.1">
    <property type="nucleotide sequence ID" value="NZ_JALGPV010000002.1"/>
</dbReference>
<feature type="chain" id="PRO_5042180829" description="Lipoprotein" evidence="1">
    <location>
        <begin position="22"/>
        <end position="265"/>
    </location>
</feature>
<reference evidence="2 3" key="1">
    <citation type="submission" date="2018-11" db="EMBL/GenBank/DDBJ databases">
        <title>Species Designations Belie Phenotypic and Genotypic Heterogeneity in Oral Streptococci.</title>
        <authorList>
            <person name="Velsko I."/>
        </authorList>
    </citation>
    <scope>NUCLEOTIDE SEQUENCE [LARGE SCALE GENOMIC DNA]</scope>
    <source>
        <strain evidence="2 3">KLC02</strain>
    </source>
</reference>
<dbReference type="EMBL" id="RJOO01000002">
    <property type="protein sequence ID" value="RSJ23625.1"/>
    <property type="molecule type" value="Genomic_DNA"/>
</dbReference>
<organism evidence="2 3">
    <name type="scientific">Streptococcus intermedius</name>
    <dbReference type="NCBI Taxonomy" id="1338"/>
    <lineage>
        <taxon>Bacteria</taxon>
        <taxon>Bacillati</taxon>
        <taxon>Bacillota</taxon>
        <taxon>Bacilli</taxon>
        <taxon>Lactobacillales</taxon>
        <taxon>Streptococcaceae</taxon>
        <taxon>Streptococcus</taxon>
        <taxon>Streptococcus anginosus group</taxon>
    </lineage>
</organism>
<evidence type="ECO:0008006" key="4">
    <source>
        <dbReference type="Google" id="ProtNLM"/>
    </source>
</evidence>
<name>A0AAE8KBV5_STRIT</name>
<proteinExistence type="predicted"/>
<evidence type="ECO:0000313" key="3">
    <source>
        <dbReference type="Proteomes" id="UP000267137"/>
    </source>
</evidence>
<gene>
    <name evidence="2" type="ORF">D8827_03735</name>
</gene>
<evidence type="ECO:0000256" key="1">
    <source>
        <dbReference type="SAM" id="SignalP"/>
    </source>
</evidence>
<comment type="caution">
    <text evidence="2">The sequence shown here is derived from an EMBL/GenBank/DDBJ whole genome shotgun (WGS) entry which is preliminary data.</text>
</comment>
<dbReference type="Proteomes" id="UP000267137">
    <property type="component" value="Unassembled WGS sequence"/>
</dbReference>
<keyword evidence="1" id="KW-0732">Signal</keyword>
<sequence length="265" mass="30094">MKAHKFMTASIILLASFTLLSACSTTNKQTQTAPTKANTTQNSKMAIGEYIENSTKPILFFEVSEIDKEANTHSIYLFQSGKIKKYSLSIPLGELAKLDVEETIELLDNKQSQKLQKTYESNLKILESEEPINETDRQTLATSITELKEFKSTIDSFELKFFPYEINLTTDSSGNTTSAEKFEFKSEQMRINAMAYIESELGAQTRTTNFEITSYSGTYQIYDTSFATFNTTYMRSPAYIITPIKNEISFTLDQPDTKLKNVKME</sequence>
<dbReference type="AlphaFoldDB" id="A0AAE8KBV5"/>